<reference evidence="2" key="1">
    <citation type="journal article" date="2015" name="Nature">
        <title>Complex archaea that bridge the gap between prokaryotes and eukaryotes.</title>
        <authorList>
            <person name="Spang A."/>
            <person name="Saw J.H."/>
            <person name="Jorgensen S.L."/>
            <person name="Zaremba-Niedzwiedzka K."/>
            <person name="Martijn J."/>
            <person name="Lind A.E."/>
            <person name="van Eijk R."/>
            <person name="Schleper C."/>
            <person name="Guy L."/>
            <person name="Ettema T.J."/>
        </authorList>
    </citation>
    <scope>NUCLEOTIDE SEQUENCE</scope>
</reference>
<protein>
    <recommendedName>
        <fullName evidence="1">Calcineurin-like phosphoesterase domain-containing protein</fullName>
    </recommendedName>
</protein>
<dbReference type="SUPFAM" id="SSF56300">
    <property type="entry name" value="Metallo-dependent phosphatases"/>
    <property type="match status" value="1"/>
</dbReference>
<name>A0A0F9HKT0_9ZZZZ</name>
<accession>A0A0F9HKT0</accession>
<gene>
    <name evidence="2" type="ORF">LCGC14_1985990</name>
</gene>
<sequence length="284" mass="32709">MTALIAFVGDTHGNLILMYERLLEWQERTGLELSWVWQVGDFGIWPTMDSLDPSSIKHAKKHGYPVREAFGDFHKIVLGEYKVPIPTYFTRGNHEDQRFLMTYEKSHQKEHKKRGAYLNLPIEICPDLFYVPDSHVIELGGKRIASWGGCWGEKTFEMEYWSKERAVENKNGFAKRLNHMTRDRFERLMRTQFDILVTHEAPAGCGVDVRASNPSSIAIDPEELTGGGALPIRQLIETVGPEYQFNGHWHQFCQSKIGQTQCMVLDKVHASKEKARWMEIIDIG</sequence>
<dbReference type="InterPro" id="IPR029052">
    <property type="entry name" value="Metallo-depent_PP-like"/>
</dbReference>
<proteinExistence type="predicted"/>
<dbReference type="AlphaFoldDB" id="A0A0F9HKT0"/>
<dbReference type="GO" id="GO:0016787">
    <property type="term" value="F:hydrolase activity"/>
    <property type="evidence" value="ECO:0007669"/>
    <property type="project" value="InterPro"/>
</dbReference>
<evidence type="ECO:0000313" key="2">
    <source>
        <dbReference type="EMBL" id="KKL82315.1"/>
    </source>
</evidence>
<evidence type="ECO:0000259" key="1">
    <source>
        <dbReference type="Pfam" id="PF00149"/>
    </source>
</evidence>
<organism evidence="2">
    <name type="scientific">marine sediment metagenome</name>
    <dbReference type="NCBI Taxonomy" id="412755"/>
    <lineage>
        <taxon>unclassified sequences</taxon>
        <taxon>metagenomes</taxon>
        <taxon>ecological metagenomes</taxon>
    </lineage>
</organism>
<dbReference type="Pfam" id="PF00149">
    <property type="entry name" value="Metallophos"/>
    <property type="match status" value="1"/>
</dbReference>
<comment type="caution">
    <text evidence="2">The sequence shown here is derived from an EMBL/GenBank/DDBJ whole genome shotgun (WGS) entry which is preliminary data.</text>
</comment>
<dbReference type="EMBL" id="LAZR01022308">
    <property type="protein sequence ID" value="KKL82315.1"/>
    <property type="molecule type" value="Genomic_DNA"/>
</dbReference>
<dbReference type="InterPro" id="IPR004843">
    <property type="entry name" value="Calcineurin-like_PHP"/>
</dbReference>
<feature type="domain" description="Calcineurin-like phosphoesterase" evidence="1">
    <location>
        <begin position="5"/>
        <end position="251"/>
    </location>
</feature>
<dbReference type="Gene3D" id="3.60.21.10">
    <property type="match status" value="1"/>
</dbReference>